<evidence type="ECO:0000313" key="1">
    <source>
        <dbReference type="EMBL" id="BBX09481.1"/>
    </source>
</evidence>
<gene>
    <name evidence="1" type="ORF">MAIC_42840</name>
</gene>
<keyword evidence="2" id="KW-1185">Reference proteome</keyword>
<accession>A0AAD1ME13</accession>
<sequence>MIAEHREVRVTRRKSIVTPFAAPELSPVRTVDIELDKGIPGWTDKDVLVEEINRPGNHKPVKLAKQQLEEMTMGTVLRKPRVKRR</sequence>
<dbReference type="EMBL" id="AP022561">
    <property type="protein sequence ID" value="BBX09481.1"/>
    <property type="molecule type" value="Genomic_DNA"/>
</dbReference>
<proteinExistence type="predicted"/>
<protein>
    <submittedName>
        <fullName evidence="1">Uncharacterized protein</fullName>
    </submittedName>
</protein>
<dbReference type="RefSeq" id="WP_115321732.1">
    <property type="nucleotide sequence ID" value="NZ_AP022561.1"/>
</dbReference>
<evidence type="ECO:0000313" key="2">
    <source>
        <dbReference type="Proteomes" id="UP000467327"/>
    </source>
</evidence>
<dbReference type="KEGG" id="maic:MAIC_42840"/>
<name>A0AAD1ME13_9MYCO</name>
<organism evidence="1 2">
    <name type="scientific">Mycolicibacterium aichiense</name>
    <dbReference type="NCBI Taxonomy" id="1799"/>
    <lineage>
        <taxon>Bacteria</taxon>
        <taxon>Bacillati</taxon>
        <taxon>Actinomycetota</taxon>
        <taxon>Actinomycetes</taxon>
        <taxon>Mycobacteriales</taxon>
        <taxon>Mycobacteriaceae</taxon>
        <taxon>Mycolicibacterium</taxon>
    </lineage>
</organism>
<dbReference type="Proteomes" id="UP000467327">
    <property type="component" value="Chromosome"/>
</dbReference>
<reference evidence="1 2" key="1">
    <citation type="journal article" date="2019" name="Emerg. Microbes Infect.">
        <title>Comprehensive subspecies identification of 175 nontuberculous mycobacteria species based on 7547 genomic profiles.</title>
        <authorList>
            <person name="Matsumoto Y."/>
            <person name="Kinjo T."/>
            <person name="Motooka D."/>
            <person name="Nabeya D."/>
            <person name="Jung N."/>
            <person name="Uechi K."/>
            <person name="Horii T."/>
            <person name="Iida T."/>
            <person name="Fujita J."/>
            <person name="Nakamura S."/>
        </authorList>
    </citation>
    <scope>NUCLEOTIDE SEQUENCE [LARGE SCALE GENOMIC DNA]</scope>
    <source>
        <strain evidence="1 2">JCM 6376</strain>
    </source>
</reference>
<dbReference type="AlphaFoldDB" id="A0AAD1ME13"/>